<feature type="transmembrane region" description="Helical" evidence="2">
    <location>
        <begin position="471"/>
        <end position="495"/>
    </location>
</feature>
<dbReference type="AlphaFoldDB" id="A0A138A098"/>
<keyword evidence="2" id="KW-0812">Transmembrane</keyword>
<dbReference type="EMBL" id="LSRF01000058">
    <property type="protein sequence ID" value="KXP03857.1"/>
    <property type="molecule type" value="Genomic_DNA"/>
</dbReference>
<dbReference type="RefSeq" id="WP_068574965.1">
    <property type="nucleotide sequence ID" value="NZ_LSRF01000058.1"/>
</dbReference>
<feature type="region of interest" description="Disordered" evidence="1">
    <location>
        <begin position="529"/>
        <end position="550"/>
    </location>
</feature>
<feature type="transmembrane region" description="Helical" evidence="2">
    <location>
        <begin position="429"/>
        <end position="451"/>
    </location>
</feature>
<dbReference type="InterPro" id="IPR029058">
    <property type="entry name" value="AB_hydrolase_fold"/>
</dbReference>
<gene>
    <name evidence="3" type="ORF">AXK60_19010</name>
</gene>
<proteinExistence type="predicted"/>
<reference evidence="4" key="1">
    <citation type="submission" date="2016-02" db="EMBL/GenBank/DDBJ databases">
        <authorList>
            <person name="Wen L."/>
            <person name="He K."/>
            <person name="Yang H."/>
        </authorList>
    </citation>
    <scope>NUCLEOTIDE SEQUENCE [LARGE SCALE GENOMIC DNA]</scope>
    <source>
        <strain evidence="4">JCM 15929</strain>
    </source>
</reference>
<keyword evidence="2" id="KW-1133">Transmembrane helix</keyword>
<evidence type="ECO:0000313" key="4">
    <source>
        <dbReference type="Proteomes" id="UP000070258"/>
    </source>
</evidence>
<keyword evidence="2" id="KW-0472">Membrane</keyword>
<protein>
    <submittedName>
        <fullName evidence="3">Uncharacterized protein</fullName>
    </submittedName>
</protein>
<dbReference type="STRING" id="239498.AXK60_19010"/>
<accession>A0A138A098</accession>
<evidence type="ECO:0000256" key="1">
    <source>
        <dbReference type="SAM" id="MobiDB-lite"/>
    </source>
</evidence>
<evidence type="ECO:0000313" key="3">
    <source>
        <dbReference type="EMBL" id="KXP03857.1"/>
    </source>
</evidence>
<dbReference type="Proteomes" id="UP000070258">
    <property type="component" value="Unassembled WGS sequence"/>
</dbReference>
<dbReference type="OrthoDB" id="3483116at2"/>
<organism evidence="3 4">
    <name type="scientific">Tsukamurella pseudospumae</name>
    <dbReference type="NCBI Taxonomy" id="239498"/>
    <lineage>
        <taxon>Bacteria</taxon>
        <taxon>Bacillati</taxon>
        <taxon>Actinomycetota</taxon>
        <taxon>Actinomycetes</taxon>
        <taxon>Mycobacteriales</taxon>
        <taxon>Tsukamurellaceae</taxon>
        <taxon>Tsukamurella</taxon>
    </lineage>
</organism>
<sequence length="550" mass="57767">MGIEETSVKLVYLHGVGSGDAGGNWLTGLNFGLQHIGAAPVTAADVLAPRYSDHLHGLRPAVDHPAITYTEQDDADARQAFAARQARLAERIRRFEGVRGLAFNDVPKGLVDRVQTIGLDHAVLGALKQVQNYLTDEGVRATVLQHILDVLPTDDGEIVLVGHSLGSIIAIDLLDHLPPDLHVRRFVTIGSPGGNETLHRAPDRILRRFPHSRVGDWSNFIDPLDPVTAGRGLSDVFPEANDFWIGGSAGHLASMYTSHPAFATIIDDALQRTVDAEGARPRPRLSDADAGTLLTLAYLGVMSESVAGSAAREKLDGVVSMLRRSYVEEIEHRVGELPPELAELVAGNMPELPARWTLRDAVTQVVQLAYSDLVAPYGIDITDAAIDAIPTILRRLGFPDAVGEQVRAGVRRVDDRLGPKPLFRTRTRLALIATAGILVAAGPLGVGVRRAPGTTGTGAVRTGLAGFGPGGVAGGVAAVGGLALAGVVTAITALARPGSYAVFADPTAVRVQVAIAQCLRDLGVAESPAPAATGREHLGRASGAQTGGKV</sequence>
<name>A0A138A098_9ACTN</name>
<dbReference type="SUPFAM" id="SSF53474">
    <property type="entry name" value="alpha/beta-Hydrolases"/>
    <property type="match status" value="1"/>
</dbReference>
<dbReference type="Gene3D" id="3.40.50.1820">
    <property type="entry name" value="alpha/beta hydrolase"/>
    <property type="match status" value="1"/>
</dbReference>
<evidence type="ECO:0000256" key="2">
    <source>
        <dbReference type="SAM" id="Phobius"/>
    </source>
</evidence>
<comment type="caution">
    <text evidence="3">The sequence shown here is derived from an EMBL/GenBank/DDBJ whole genome shotgun (WGS) entry which is preliminary data.</text>
</comment>